<dbReference type="Pfam" id="PF00497">
    <property type="entry name" value="SBP_bac_3"/>
    <property type="match status" value="1"/>
</dbReference>
<reference evidence="4" key="1">
    <citation type="submission" date="2014-02" db="EMBL/GenBank/DDBJ databases">
        <title>Expanding our view of genomic diversity in Candidatus Accumulibacter clades.</title>
        <authorList>
            <person name="Skennerton C.T."/>
            <person name="Barr J.J."/>
            <person name="Slater F.R."/>
            <person name="Bond P.L."/>
            <person name="Tyson G.W."/>
        </authorList>
    </citation>
    <scope>NUCLEOTIDE SEQUENCE [LARGE SCALE GENOMIC DNA]</scope>
</reference>
<name>A0A011P5N6_ACCRE</name>
<protein>
    <submittedName>
        <fullName evidence="4">Lysine-arginine-ornithine-binding periplasmic protein</fullName>
    </submittedName>
</protein>
<keyword evidence="1 2" id="KW-0732">Signal</keyword>
<gene>
    <name evidence="4" type="primary">argT</name>
    <name evidence="4" type="ORF">AW11_00971</name>
</gene>
<dbReference type="AlphaFoldDB" id="A0A011P5N6"/>
<dbReference type="eggNOG" id="COG0834">
    <property type="taxonomic scope" value="Bacteria"/>
</dbReference>
<evidence type="ECO:0000256" key="2">
    <source>
        <dbReference type="SAM" id="SignalP"/>
    </source>
</evidence>
<dbReference type="PANTHER" id="PTHR35936">
    <property type="entry name" value="MEMBRANE-BOUND LYTIC MUREIN TRANSGLYCOSYLASE F"/>
    <property type="match status" value="1"/>
</dbReference>
<feature type="domain" description="Solute-binding protein family 3/N-terminal" evidence="3">
    <location>
        <begin position="29"/>
        <end position="247"/>
    </location>
</feature>
<feature type="signal peptide" evidence="2">
    <location>
        <begin position="1"/>
        <end position="25"/>
    </location>
</feature>
<dbReference type="SUPFAM" id="SSF53850">
    <property type="entry name" value="Periplasmic binding protein-like II"/>
    <property type="match status" value="1"/>
</dbReference>
<keyword evidence="5" id="KW-1185">Reference proteome</keyword>
<evidence type="ECO:0000256" key="1">
    <source>
        <dbReference type="ARBA" id="ARBA00022729"/>
    </source>
</evidence>
<evidence type="ECO:0000259" key="3">
    <source>
        <dbReference type="SMART" id="SM00062"/>
    </source>
</evidence>
<dbReference type="CDD" id="cd13530">
    <property type="entry name" value="PBP2_peptides_like"/>
    <property type="match status" value="1"/>
</dbReference>
<dbReference type="PANTHER" id="PTHR35936:SF35">
    <property type="entry name" value="L-CYSTINE-BINDING PROTEIN TCYJ"/>
    <property type="match status" value="1"/>
</dbReference>
<accession>A0A011P5N6</accession>
<comment type="caution">
    <text evidence="4">The sequence shown here is derived from an EMBL/GenBank/DDBJ whole genome shotgun (WGS) entry which is preliminary data.</text>
</comment>
<evidence type="ECO:0000313" key="5">
    <source>
        <dbReference type="Proteomes" id="UP000022141"/>
    </source>
</evidence>
<dbReference type="STRING" id="1454004.AW11_00971"/>
<dbReference type="EMBL" id="JEMY01000008">
    <property type="protein sequence ID" value="EXI90268.1"/>
    <property type="molecule type" value="Genomic_DNA"/>
</dbReference>
<dbReference type="Proteomes" id="UP000022141">
    <property type="component" value="Unassembled WGS sequence"/>
</dbReference>
<dbReference type="Gene3D" id="3.40.190.10">
    <property type="entry name" value="Periplasmic binding protein-like II"/>
    <property type="match status" value="2"/>
</dbReference>
<dbReference type="SMART" id="SM00062">
    <property type="entry name" value="PBPb"/>
    <property type="match status" value="1"/>
</dbReference>
<dbReference type="PATRIC" id="fig|1454004.3.peg.1022"/>
<organism evidence="4 5">
    <name type="scientific">Accumulibacter regalis</name>
    <dbReference type="NCBI Taxonomy" id="522306"/>
    <lineage>
        <taxon>Bacteria</taxon>
        <taxon>Pseudomonadati</taxon>
        <taxon>Pseudomonadota</taxon>
        <taxon>Betaproteobacteria</taxon>
        <taxon>Candidatus Accumulibacter</taxon>
    </lineage>
</organism>
<feature type="chain" id="PRO_5001462611" evidence="2">
    <location>
        <begin position="26"/>
        <end position="249"/>
    </location>
</feature>
<sequence length="249" mass="26644">MKARTPSQACCLLLLGLAAGVLAHAGERVLRVAILTNSPPMSYTDASGKPAGFNVGVARALCETMKVRCELTVVELAKVVDAVAAGEFDFAAVSLLATPARQARVLFSKPYYRSNSIWFSQPGVTPGATSARVAAVAGSAQYRYARAQGWNVVAVDHHSELPALLSAGKVNAVLLPMATSLSLRANPLIQSLGLETTVLQAPELSGDVGFSIDPRNPQLRDHINAAFDQIKRDGRFDRLNTEYLPFRLQ</sequence>
<proteinExistence type="predicted"/>
<dbReference type="InterPro" id="IPR001638">
    <property type="entry name" value="Solute-binding_3/MltF_N"/>
</dbReference>
<evidence type="ECO:0000313" key="4">
    <source>
        <dbReference type="EMBL" id="EXI90268.1"/>
    </source>
</evidence>